<evidence type="ECO:0000256" key="6">
    <source>
        <dbReference type="ARBA" id="ARBA00023118"/>
    </source>
</evidence>
<keyword evidence="5 8" id="KW-1133">Transmembrane helix</keyword>
<dbReference type="Pfam" id="PF18967">
    <property type="entry name" value="PycTM"/>
    <property type="match status" value="1"/>
</dbReference>
<dbReference type="OrthoDB" id="9875288at2"/>
<evidence type="ECO:0000256" key="3">
    <source>
        <dbReference type="ARBA" id="ARBA00022692"/>
    </source>
</evidence>
<evidence type="ECO:0000256" key="2">
    <source>
        <dbReference type="ARBA" id="ARBA00022475"/>
    </source>
</evidence>
<protein>
    <recommendedName>
        <fullName evidence="9">Pycsar effector protein domain-containing protein</fullName>
    </recommendedName>
</protein>
<dbReference type="InterPro" id="IPR043760">
    <property type="entry name" value="PycTM_dom"/>
</dbReference>
<organism evidence="10 11">
    <name type="scientific">Marinospirillum alkaliphilum DSM 21637</name>
    <dbReference type="NCBI Taxonomy" id="1122209"/>
    <lineage>
        <taxon>Bacteria</taxon>
        <taxon>Pseudomonadati</taxon>
        <taxon>Pseudomonadota</taxon>
        <taxon>Gammaproteobacteria</taxon>
        <taxon>Oceanospirillales</taxon>
        <taxon>Oceanospirillaceae</taxon>
        <taxon>Marinospirillum</taxon>
    </lineage>
</organism>
<evidence type="ECO:0000256" key="8">
    <source>
        <dbReference type="SAM" id="Phobius"/>
    </source>
</evidence>
<dbReference type="Proteomes" id="UP000182350">
    <property type="component" value="Unassembled WGS sequence"/>
</dbReference>
<keyword evidence="6" id="KW-0051">Antiviral defense</keyword>
<feature type="transmembrane region" description="Helical" evidence="8">
    <location>
        <begin position="161"/>
        <end position="181"/>
    </location>
</feature>
<keyword evidence="7 8" id="KW-0472">Membrane</keyword>
<keyword evidence="3 8" id="KW-0812">Transmembrane</keyword>
<evidence type="ECO:0000256" key="4">
    <source>
        <dbReference type="ARBA" id="ARBA00022741"/>
    </source>
</evidence>
<feature type="transmembrane region" description="Helical" evidence="8">
    <location>
        <begin position="77"/>
        <end position="99"/>
    </location>
</feature>
<dbReference type="EMBL" id="FPJW01000001">
    <property type="protein sequence ID" value="SFW97878.1"/>
    <property type="molecule type" value="Genomic_DNA"/>
</dbReference>
<gene>
    <name evidence="10" type="ORF">SAMN02745752_00034</name>
</gene>
<dbReference type="GO" id="GO:0000166">
    <property type="term" value="F:nucleotide binding"/>
    <property type="evidence" value="ECO:0007669"/>
    <property type="project" value="UniProtKB-KW"/>
</dbReference>
<name>A0A1K1TBD7_9GAMM</name>
<comment type="subcellular location">
    <subcellularLocation>
        <location evidence="1">Cell membrane</location>
    </subcellularLocation>
</comment>
<evidence type="ECO:0000256" key="1">
    <source>
        <dbReference type="ARBA" id="ARBA00004236"/>
    </source>
</evidence>
<keyword evidence="2" id="KW-1003">Cell membrane</keyword>
<proteinExistence type="predicted"/>
<dbReference type="GO" id="GO:0051607">
    <property type="term" value="P:defense response to virus"/>
    <property type="evidence" value="ECO:0007669"/>
    <property type="project" value="UniProtKB-KW"/>
</dbReference>
<evidence type="ECO:0000313" key="10">
    <source>
        <dbReference type="EMBL" id="SFW97878.1"/>
    </source>
</evidence>
<evidence type="ECO:0000256" key="5">
    <source>
        <dbReference type="ARBA" id="ARBA00022989"/>
    </source>
</evidence>
<evidence type="ECO:0000313" key="11">
    <source>
        <dbReference type="Proteomes" id="UP000182350"/>
    </source>
</evidence>
<feature type="domain" description="Pycsar effector protein" evidence="9">
    <location>
        <begin position="34"/>
        <end position="177"/>
    </location>
</feature>
<dbReference type="RefSeq" id="WP_072324309.1">
    <property type="nucleotide sequence ID" value="NZ_FPJW01000001.1"/>
</dbReference>
<evidence type="ECO:0000259" key="9">
    <source>
        <dbReference type="Pfam" id="PF18967"/>
    </source>
</evidence>
<dbReference type="STRING" id="1122209.SAMN02745752_00034"/>
<keyword evidence="11" id="KW-1185">Reference proteome</keyword>
<keyword evidence="4" id="KW-0547">Nucleotide-binding</keyword>
<accession>A0A1K1TBD7</accession>
<reference evidence="10 11" key="1">
    <citation type="submission" date="2016-11" db="EMBL/GenBank/DDBJ databases">
        <authorList>
            <person name="Jaros S."/>
            <person name="Januszkiewicz K."/>
            <person name="Wedrychowicz H."/>
        </authorList>
    </citation>
    <scope>NUCLEOTIDE SEQUENCE [LARGE SCALE GENOMIC DNA]</scope>
    <source>
        <strain evidence="10 11">DSM 21637</strain>
    </source>
</reference>
<dbReference type="AlphaFoldDB" id="A0A1K1TBD7"/>
<dbReference type="GO" id="GO:0005886">
    <property type="term" value="C:plasma membrane"/>
    <property type="evidence" value="ECO:0007669"/>
    <property type="project" value="UniProtKB-SubCell"/>
</dbReference>
<sequence length="182" mass="20793">MQTQELLQSLVDSDGRLRIETANSDRSTKFNFVYHQHLYLNNSNRFADLKAAALAGVNGTLLGLLIREMVINHPLSALTFTLGAALLFTGMALALTVAFPRRVRRRDKGLLYWEGVRAYQEQEYVDELIQMSRWELLEKMLRHNHLLSGIVSRKYSLLNKAFVVSISGYLLLVFAFLYNLLA</sequence>
<evidence type="ECO:0000256" key="7">
    <source>
        <dbReference type="ARBA" id="ARBA00023136"/>
    </source>
</evidence>